<evidence type="ECO:0000256" key="1">
    <source>
        <dbReference type="SAM" id="MobiDB-lite"/>
    </source>
</evidence>
<sequence>MVNKSRLFTVIISLLFFLSTLQSCQKSFFDEDIEDTNTPEIVETAKLWFYSNVKNPSKEHELNLNNLKVEWNKYVLTKNNAGQTIVTAPISNYNKNIEHYTELSFMINHEKQSFGLVKLYIGDLRKDFVQLYLYTIDGKLFKKGIYNTKSKTFRIESLQNKISNNSKKKSSLNPKLVASLRLECPSGLVFNPTINVCDFPKNVLDDWKSPFYWKYIYDDGSYDYGPAINEIDEVIVPPPSNSNGSFPSTGGGRPFPPGNGNISPTSGGGIPVSPGNGELPSDAQQRIESDNQPNSTPWRNLGIDIFSKLNKITPLYILNEYGDEVPNPDAYNCHYYSFQLLNPDDSQFSPAWPYWANIPNTSGYVRLEQGSLIQVNDRIIYFTIDSKGKYGVSHSGIVIEVINGYATKVSSKMGEYEIIEHHPRDIPAIYGLMQPFIYHNETNKPTRVYYRRK</sequence>
<evidence type="ECO:0000313" key="4">
    <source>
        <dbReference type="Proteomes" id="UP000254893"/>
    </source>
</evidence>
<dbReference type="RefSeq" id="WP_115169223.1">
    <property type="nucleotide sequence ID" value="NZ_UGYW01000002.1"/>
</dbReference>
<dbReference type="Proteomes" id="UP000254893">
    <property type="component" value="Unassembled WGS sequence"/>
</dbReference>
<dbReference type="EMBL" id="UGYW01000002">
    <property type="protein sequence ID" value="SUJ01613.1"/>
    <property type="molecule type" value="Genomic_DNA"/>
</dbReference>
<keyword evidence="2" id="KW-0732">Signal</keyword>
<feature type="chain" id="PRO_5016962249" description="Peptidase C51 domain-containing protein" evidence="2">
    <location>
        <begin position="26"/>
        <end position="453"/>
    </location>
</feature>
<evidence type="ECO:0008006" key="5">
    <source>
        <dbReference type="Google" id="ProtNLM"/>
    </source>
</evidence>
<dbReference type="GO" id="GO:0008061">
    <property type="term" value="F:chitin binding"/>
    <property type="evidence" value="ECO:0007669"/>
    <property type="project" value="InterPro"/>
</dbReference>
<dbReference type="InterPro" id="IPR036508">
    <property type="entry name" value="Chitin-bd_dom_sf"/>
</dbReference>
<dbReference type="Gene3D" id="2.170.140.10">
    <property type="entry name" value="Chitin binding domain"/>
    <property type="match status" value="1"/>
</dbReference>
<dbReference type="SUPFAM" id="SSF57625">
    <property type="entry name" value="Invertebrate chitin-binding proteins"/>
    <property type="match status" value="1"/>
</dbReference>
<name>A0A380BJV6_SPHSI</name>
<organism evidence="3 4">
    <name type="scientific">Sphingobacterium spiritivorum</name>
    <name type="common">Flavobacterium spiritivorum</name>
    <dbReference type="NCBI Taxonomy" id="258"/>
    <lineage>
        <taxon>Bacteria</taxon>
        <taxon>Pseudomonadati</taxon>
        <taxon>Bacteroidota</taxon>
        <taxon>Sphingobacteriia</taxon>
        <taxon>Sphingobacteriales</taxon>
        <taxon>Sphingobacteriaceae</taxon>
        <taxon>Sphingobacterium</taxon>
    </lineage>
</organism>
<reference evidence="3 4" key="1">
    <citation type="submission" date="2018-06" db="EMBL/GenBank/DDBJ databases">
        <authorList>
            <consortium name="Pathogen Informatics"/>
            <person name="Doyle S."/>
        </authorList>
    </citation>
    <scope>NUCLEOTIDE SEQUENCE [LARGE SCALE GENOMIC DNA]</scope>
    <source>
        <strain evidence="3 4">NCTC11388</strain>
    </source>
</reference>
<protein>
    <recommendedName>
        <fullName evidence="5">Peptidase C51 domain-containing protein</fullName>
    </recommendedName>
</protein>
<proteinExistence type="predicted"/>
<gene>
    <name evidence="3" type="ORF">NCTC11388_00833</name>
</gene>
<accession>A0A380BJV6</accession>
<feature type="compositionally biased region" description="Polar residues" evidence="1">
    <location>
        <begin position="282"/>
        <end position="295"/>
    </location>
</feature>
<dbReference type="AlphaFoldDB" id="A0A380BJV6"/>
<evidence type="ECO:0000256" key="2">
    <source>
        <dbReference type="SAM" id="SignalP"/>
    </source>
</evidence>
<feature type="region of interest" description="Disordered" evidence="1">
    <location>
        <begin position="235"/>
        <end position="295"/>
    </location>
</feature>
<feature type="signal peptide" evidence="2">
    <location>
        <begin position="1"/>
        <end position="25"/>
    </location>
</feature>
<evidence type="ECO:0000313" key="3">
    <source>
        <dbReference type="EMBL" id="SUJ01613.1"/>
    </source>
</evidence>
<dbReference type="PROSITE" id="PS51257">
    <property type="entry name" value="PROKAR_LIPOPROTEIN"/>
    <property type="match status" value="1"/>
</dbReference>